<dbReference type="AlphaFoldDB" id="A0A0N8QTG8"/>
<dbReference type="PATRIC" id="fig|86840.3.peg.1883"/>
<gene>
    <name evidence="1" type="ORF">ALO81_200264</name>
</gene>
<comment type="caution">
    <text evidence="1">The sequence shown here is derived from an EMBL/GenBank/DDBJ whole genome shotgun (WGS) entry which is preliminary data.</text>
</comment>
<dbReference type="EMBL" id="LJPX01000702">
    <property type="protein sequence ID" value="KPW61550.1"/>
    <property type="molecule type" value="Genomic_DNA"/>
</dbReference>
<dbReference type="RefSeq" id="WP_055002171.1">
    <property type="nucleotide sequence ID" value="NZ_FNKU01000003.1"/>
</dbReference>
<protein>
    <submittedName>
        <fullName evidence="1">Uncharacterized protein</fullName>
    </submittedName>
</protein>
<reference evidence="1 2" key="1">
    <citation type="submission" date="2015-09" db="EMBL/GenBank/DDBJ databases">
        <title>Genome announcement of multiple Pseudomonas syringae strains.</title>
        <authorList>
            <person name="Thakur S."/>
            <person name="Wang P.W."/>
            <person name="Gong Y."/>
            <person name="Weir B.S."/>
            <person name="Guttman D.S."/>
        </authorList>
    </citation>
    <scope>NUCLEOTIDE SEQUENCE [LARGE SCALE GENOMIC DNA]</scope>
    <source>
        <strain evidence="1 2">ICMP2823</strain>
    </source>
</reference>
<accession>A0A0N8QTG8</accession>
<dbReference type="Proteomes" id="UP000050564">
    <property type="component" value="Unassembled WGS sequence"/>
</dbReference>
<evidence type="ECO:0000313" key="1">
    <source>
        <dbReference type="EMBL" id="KPW61550.1"/>
    </source>
</evidence>
<name>A0A0N8QTG8_PSECA</name>
<organism evidence="1 2">
    <name type="scientific">Pseudomonas cannabina</name>
    <dbReference type="NCBI Taxonomy" id="86840"/>
    <lineage>
        <taxon>Bacteria</taxon>
        <taxon>Pseudomonadati</taxon>
        <taxon>Pseudomonadota</taxon>
        <taxon>Gammaproteobacteria</taxon>
        <taxon>Pseudomonadales</taxon>
        <taxon>Pseudomonadaceae</taxon>
        <taxon>Pseudomonas</taxon>
    </lineage>
</organism>
<proteinExistence type="predicted"/>
<evidence type="ECO:0000313" key="2">
    <source>
        <dbReference type="Proteomes" id="UP000050564"/>
    </source>
</evidence>
<sequence length="87" mass="9694">MASPATGMLLASKSGDISAAKLISETPNTWVLRIEKREVRVSKGDTRQRAFREMTDALKWAEADPELIQYFVELKAAKDSPSIQVEN</sequence>